<evidence type="ECO:0000313" key="1">
    <source>
        <dbReference type="EMBL" id="GAS98579.1"/>
    </source>
</evidence>
<dbReference type="AlphaFoldDB" id="A0A100WHF0"/>
<gene>
    <name evidence="1" type="ORF">RMCC_5544</name>
</gene>
<comment type="caution">
    <text evidence="1">The sequence shown here is derived from an EMBL/GenBank/DDBJ whole genome shotgun (WGS) entry which is preliminary data.</text>
</comment>
<dbReference type="EMBL" id="BCSY01000085">
    <property type="protein sequence ID" value="GAS98579.1"/>
    <property type="molecule type" value="Genomic_DNA"/>
</dbReference>
<sequence length="97" mass="10375">MARDKGKTLQARVDAEYAQRFAVLAAAKGISESALVRLATDKVLAEAEGQIDALKAEVRARLRANEEKSLAELDSLADFVSRNVSAEEQSQRSGGGV</sequence>
<keyword evidence="2" id="KW-1185">Reference proteome</keyword>
<proteinExistence type="predicted"/>
<evidence type="ECO:0000313" key="2">
    <source>
        <dbReference type="Proteomes" id="UP000069443"/>
    </source>
</evidence>
<organism evidence="1 2">
    <name type="scientific">Mycolicibacterium canariasense</name>
    <name type="common">Mycobacterium canariasense</name>
    <dbReference type="NCBI Taxonomy" id="228230"/>
    <lineage>
        <taxon>Bacteria</taxon>
        <taxon>Bacillati</taxon>
        <taxon>Actinomycetota</taxon>
        <taxon>Actinomycetes</taxon>
        <taxon>Mycobacteriales</taxon>
        <taxon>Mycobacteriaceae</taxon>
        <taxon>Mycolicibacterium</taxon>
    </lineage>
</organism>
<accession>A0A100WHF0</accession>
<dbReference type="Proteomes" id="UP000069443">
    <property type="component" value="Unassembled WGS sequence"/>
</dbReference>
<dbReference type="RefSeq" id="WP_062659394.1">
    <property type="nucleotide sequence ID" value="NZ_BCSY01000085.1"/>
</dbReference>
<protein>
    <submittedName>
        <fullName evidence="1">Uncharacterized protein C7orf63</fullName>
    </submittedName>
</protein>
<reference evidence="2" key="2">
    <citation type="submission" date="2016-02" db="EMBL/GenBank/DDBJ databases">
        <title>Draft genome sequence of five rapidly growing Mycobacterium species.</title>
        <authorList>
            <person name="Katahira K."/>
            <person name="Gotou Y."/>
            <person name="Iida K."/>
            <person name="Ogura Y."/>
            <person name="Hayashi T."/>
        </authorList>
    </citation>
    <scope>NUCLEOTIDE SEQUENCE [LARGE SCALE GENOMIC DNA]</scope>
    <source>
        <strain evidence="2">JCM15298</strain>
    </source>
</reference>
<reference evidence="2" key="1">
    <citation type="journal article" date="2016" name="Genome Announc.">
        <title>Draft Genome Sequences of Five Rapidly Growing Mycobacterium Species, M. thermoresistibile, M. fortuitum subsp. acetamidolyticum, M. canariasense, M. brisbanense, and M. novocastrense.</title>
        <authorList>
            <person name="Katahira K."/>
            <person name="Ogura Y."/>
            <person name="Gotoh Y."/>
            <person name="Hayashi T."/>
        </authorList>
    </citation>
    <scope>NUCLEOTIDE SEQUENCE [LARGE SCALE GENOMIC DNA]</scope>
    <source>
        <strain evidence="2">JCM15298</strain>
    </source>
</reference>
<name>A0A100WHF0_MYCCR</name>